<keyword evidence="3" id="KW-1185">Reference proteome</keyword>
<dbReference type="PANTHER" id="PTHR47863:SF5">
    <property type="entry name" value="HOMEODOMAIN-LIKE PROTEIN WITH RING_FYVE_PHD-TYPE ZINC FINGER DOMAIN-CONTAINING PROTEIN-RELATED"/>
    <property type="match status" value="1"/>
</dbReference>
<reference evidence="2" key="1">
    <citation type="submission" date="2022-03" db="EMBL/GenBank/DDBJ databases">
        <title>A functionally conserved STORR gene fusion in Papaver species that diverged 16.8 million years ago.</title>
        <authorList>
            <person name="Catania T."/>
        </authorList>
    </citation>
    <scope>NUCLEOTIDE SEQUENCE</scope>
    <source>
        <strain evidence="2">S-191538</strain>
    </source>
</reference>
<evidence type="ECO:0000313" key="3">
    <source>
        <dbReference type="Proteomes" id="UP001177140"/>
    </source>
</evidence>
<dbReference type="PROSITE" id="PS50090">
    <property type="entry name" value="MYB_LIKE"/>
    <property type="match status" value="1"/>
</dbReference>
<dbReference type="Proteomes" id="UP001177140">
    <property type="component" value="Unassembled WGS sequence"/>
</dbReference>
<protein>
    <recommendedName>
        <fullName evidence="1">Myb-like domain-containing protein</fullName>
    </recommendedName>
</protein>
<dbReference type="InterPro" id="IPR009057">
    <property type="entry name" value="Homeodomain-like_sf"/>
</dbReference>
<dbReference type="InterPro" id="IPR001005">
    <property type="entry name" value="SANT/Myb"/>
</dbReference>
<name>A0AA41RVF7_PAPNU</name>
<dbReference type="Gene3D" id="1.10.246.220">
    <property type="match status" value="1"/>
</dbReference>
<sequence length="160" mass="18312">MKNAAKNKRPNKKIYNKLNRETKRARRVEAMAAAAAQNAVPIVHLAENVPNNATNQYPATNGASPAVLCASCINTTFEKERRELVVWTPEEVAMLKILLLKHTRSFKKPGPWAKMLREGRSVFNKCRTGGDLKDKWRNILPHWLKEEEEEEEAQKHQTRA</sequence>
<proteinExistence type="predicted"/>
<feature type="domain" description="Myb-like" evidence="1">
    <location>
        <begin position="87"/>
        <end position="140"/>
    </location>
</feature>
<evidence type="ECO:0000259" key="1">
    <source>
        <dbReference type="PROSITE" id="PS50090"/>
    </source>
</evidence>
<organism evidence="2 3">
    <name type="scientific">Papaver nudicaule</name>
    <name type="common">Iceland poppy</name>
    <dbReference type="NCBI Taxonomy" id="74823"/>
    <lineage>
        <taxon>Eukaryota</taxon>
        <taxon>Viridiplantae</taxon>
        <taxon>Streptophyta</taxon>
        <taxon>Embryophyta</taxon>
        <taxon>Tracheophyta</taxon>
        <taxon>Spermatophyta</taxon>
        <taxon>Magnoliopsida</taxon>
        <taxon>Ranunculales</taxon>
        <taxon>Papaveraceae</taxon>
        <taxon>Papaveroideae</taxon>
        <taxon>Papaver</taxon>
    </lineage>
</organism>
<dbReference type="SUPFAM" id="SSF46689">
    <property type="entry name" value="Homeodomain-like"/>
    <property type="match status" value="1"/>
</dbReference>
<gene>
    <name evidence="2" type="ORF">MKW94_012324</name>
</gene>
<dbReference type="EMBL" id="JAJJMA010068118">
    <property type="protein sequence ID" value="MCL7027429.1"/>
    <property type="molecule type" value="Genomic_DNA"/>
</dbReference>
<dbReference type="AlphaFoldDB" id="A0AA41RVF7"/>
<evidence type="ECO:0000313" key="2">
    <source>
        <dbReference type="EMBL" id="MCL7027429.1"/>
    </source>
</evidence>
<dbReference type="PANTHER" id="PTHR47863">
    <property type="entry name" value="RING/FYVE/PHD ZINC FINGER SUPERFAMILY PROTEIN"/>
    <property type="match status" value="1"/>
</dbReference>
<comment type="caution">
    <text evidence="2">The sequence shown here is derived from an EMBL/GenBank/DDBJ whole genome shotgun (WGS) entry which is preliminary data.</text>
</comment>
<accession>A0AA41RVF7</accession>